<name>A0ABC9B280_9POAL</name>
<dbReference type="Pfam" id="PF13968">
    <property type="entry name" value="DUF4220"/>
    <property type="match status" value="1"/>
</dbReference>
<feature type="transmembrane region" description="Helical" evidence="1">
    <location>
        <begin position="83"/>
        <end position="99"/>
    </location>
</feature>
<dbReference type="Pfam" id="PF04578">
    <property type="entry name" value="DUF594"/>
    <property type="match status" value="1"/>
</dbReference>
<dbReference type="PANTHER" id="PTHR31325">
    <property type="entry name" value="OS01G0798800 PROTEIN-RELATED"/>
    <property type="match status" value="1"/>
</dbReference>
<feature type="transmembrane region" description="Helical" evidence="1">
    <location>
        <begin position="48"/>
        <end position="71"/>
    </location>
</feature>
<evidence type="ECO:0000313" key="3">
    <source>
        <dbReference type="EMBL" id="CAL4992682.1"/>
    </source>
</evidence>
<keyword evidence="4" id="KW-1185">Reference proteome</keyword>
<accession>A0ABC9B280</accession>
<keyword evidence="1" id="KW-0812">Transmembrane</keyword>
<proteinExistence type="predicted"/>
<protein>
    <recommendedName>
        <fullName evidence="2">DUF4220 domain-containing protein</fullName>
    </recommendedName>
</protein>
<feature type="transmembrane region" description="Helical" evidence="1">
    <location>
        <begin position="14"/>
        <end position="36"/>
    </location>
</feature>
<keyword evidence="1" id="KW-1133">Transmembrane helix</keyword>
<feature type="transmembrane region" description="Helical" evidence="1">
    <location>
        <begin position="163"/>
        <end position="185"/>
    </location>
</feature>
<evidence type="ECO:0000313" key="4">
    <source>
        <dbReference type="Proteomes" id="UP001497457"/>
    </source>
</evidence>
<dbReference type="AlphaFoldDB" id="A0ABC9B280"/>
<dbReference type="Proteomes" id="UP001497457">
    <property type="component" value="Chromosome 24b"/>
</dbReference>
<dbReference type="EMBL" id="OZ075134">
    <property type="protein sequence ID" value="CAL4992682.1"/>
    <property type="molecule type" value="Genomic_DNA"/>
</dbReference>
<sequence length="708" mass="79404">MSDPDSTADDDNNLVKAAILLAVVIFHAPLLMGLSSRWRHSGHPVLRFFLWGVSTAYFPIMSVVLSFLTSYLPTLDSKEDHDWFTFLVVMVVLIQFVRANGDMAALSVAAVTSPVAGDDDINSLKIRPSMESLIYSTWVAGVVIYSIHKSETKPADQRADPDFIKILFIPLIVPLWVIGACRMVLRFAAFHMATRSFALGRNVQLISSYMAQLQQAEGQVPRLIVTGERNRDVEETPTGDSLLGPELKDLCLSFALFKCLRRRLTGYRLAEAGSSWAFHFVRDGLQGRQDDHERIFRVIADDLSFARDFYYSPLPVASLGTFAAALHFFLSLLISSWFCFLTLPFLVAIIALPISFLAFVLSVIIASTEISDMVASVRSNWTKISIIGHYCRSRHHCVRKIFSCLLRRKSRKHWKDKIGQIDLLEPNHFCKVSRTCFFKQLLPKKNRHKPVIKVPPEVKAAILVSFRSCEGQLRDGTATVRHRCQAYTHDITWACHGGDVVTTTTDVLLVWHIATSLFETRFSTQRASSSSSTRTTSMIVAQSLSRYCTYLVAEAPDLLPDDSAWTKRRYKEVKKGIKEASKSGDAVQESGVYEHLVDCFSAEGCHEVLKQGSRLGKQLVEESEKRRSGRQGDAGAGGEDAEWELLAEFWSEMVLYLAPSDDVKHHIEVLQRGGELITILWALLLHAGITSRPARHTSDHLQVDILIS</sequence>
<organism evidence="3 4">
    <name type="scientific">Urochloa decumbens</name>
    <dbReference type="NCBI Taxonomy" id="240449"/>
    <lineage>
        <taxon>Eukaryota</taxon>
        <taxon>Viridiplantae</taxon>
        <taxon>Streptophyta</taxon>
        <taxon>Embryophyta</taxon>
        <taxon>Tracheophyta</taxon>
        <taxon>Spermatophyta</taxon>
        <taxon>Magnoliopsida</taxon>
        <taxon>Liliopsida</taxon>
        <taxon>Poales</taxon>
        <taxon>Poaceae</taxon>
        <taxon>PACMAD clade</taxon>
        <taxon>Panicoideae</taxon>
        <taxon>Panicodae</taxon>
        <taxon>Paniceae</taxon>
        <taxon>Melinidinae</taxon>
        <taxon>Urochloa</taxon>
    </lineage>
</organism>
<evidence type="ECO:0000256" key="1">
    <source>
        <dbReference type="SAM" id="Phobius"/>
    </source>
</evidence>
<feature type="transmembrane region" description="Helical" evidence="1">
    <location>
        <begin position="316"/>
        <end position="338"/>
    </location>
</feature>
<feature type="transmembrane region" description="Helical" evidence="1">
    <location>
        <begin position="344"/>
        <end position="366"/>
    </location>
</feature>
<dbReference type="InterPro" id="IPR025315">
    <property type="entry name" value="DUF4220"/>
</dbReference>
<keyword evidence="1" id="KW-0472">Membrane</keyword>
<feature type="domain" description="DUF4220" evidence="2">
    <location>
        <begin position="51"/>
        <end position="425"/>
    </location>
</feature>
<feature type="transmembrane region" description="Helical" evidence="1">
    <location>
        <begin position="132"/>
        <end position="148"/>
    </location>
</feature>
<gene>
    <name evidence="3" type="ORF">URODEC1_LOCUS61220</name>
</gene>
<evidence type="ECO:0000259" key="2">
    <source>
        <dbReference type="Pfam" id="PF13968"/>
    </source>
</evidence>
<reference evidence="3" key="1">
    <citation type="submission" date="2024-10" db="EMBL/GenBank/DDBJ databases">
        <authorList>
            <person name="Ryan C."/>
        </authorList>
    </citation>
    <scope>NUCLEOTIDE SEQUENCE [LARGE SCALE GENOMIC DNA]</scope>
</reference>
<dbReference type="InterPro" id="IPR007658">
    <property type="entry name" value="DUF594"/>
</dbReference>